<evidence type="ECO:0000313" key="14">
    <source>
        <dbReference type="Proteomes" id="UP000294530"/>
    </source>
</evidence>
<keyword evidence="9" id="KW-0687">Ribonucleoprotein</keyword>
<dbReference type="GO" id="GO:0006397">
    <property type="term" value="P:mRNA processing"/>
    <property type="evidence" value="ECO:0007669"/>
    <property type="project" value="UniProtKB-KW"/>
</dbReference>
<dbReference type="Pfam" id="PF13893">
    <property type="entry name" value="RRM_5"/>
    <property type="match status" value="1"/>
</dbReference>
<keyword evidence="7" id="KW-0508">mRNA splicing</keyword>
<dbReference type="InterPro" id="IPR000504">
    <property type="entry name" value="RRM_dom"/>
</dbReference>
<evidence type="ECO:0000256" key="7">
    <source>
        <dbReference type="ARBA" id="ARBA00023187"/>
    </source>
</evidence>
<protein>
    <recommendedName>
        <fullName evidence="12">RRM domain-containing protein</fullName>
    </recommendedName>
</protein>
<keyword evidence="6 10" id="KW-0694">RNA-binding</keyword>
<dbReference type="AlphaFoldDB" id="A0A976FLW5"/>
<evidence type="ECO:0000256" key="3">
    <source>
        <dbReference type="ARBA" id="ARBA00022664"/>
    </source>
</evidence>
<reference evidence="13 14" key="1">
    <citation type="journal article" date="2021" name="Genome Biol.">
        <title>AFLAP: assembly-free linkage analysis pipeline using k-mers from genome sequencing data.</title>
        <authorList>
            <person name="Fletcher K."/>
            <person name="Zhang L."/>
            <person name="Gil J."/>
            <person name="Han R."/>
            <person name="Cavanaugh K."/>
            <person name="Michelmore R."/>
        </authorList>
    </citation>
    <scope>NUCLEOTIDE SEQUENCE [LARGE SCALE GENOMIC DNA]</scope>
    <source>
        <strain evidence="13 14">SF5</strain>
    </source>
</reference>
<dbReference type="GO" id="GO:0030532">
    <property type="term" value="C:small nuclear ribonucleoprotein complex"/>
    <property type="evidence" value="ECO:0007669"/>
    <property type="project" value="UniProtKB-ARBA"/>
</dbReference>
<feature type="region of interest" description="Disordered" evidence="11">
    <location>
        <begin position="123"/>
        <end position="160"/>
    </location>
</feature>
<dbReference type="RefSeq" id="XP_067818714.1">
    <property type="nucleotide sequence ID" value="XM_067966165.1"/>
</dbReference>
<gene>
    <name evidence="13" type="ORF">CCR75_008110</name>
</gene>
<dbReference type="OrthoDB" id="277802at2759"/>
<keyword evidence="3" id="KW-0507">mRNA processing</keyword>
<evidence type="ECO:0000256" key="5">
    <source>
        <dbReference type="ARBA" id="ARBA00022737"/>
    </source>
</evidence>
<dbReference type="Pfam" id="PF00076">
    <property type="entry name" value="RRM_1"/>
    <property type="match status" value="1"/>
</dbReference>
<dbReference type="GO" id="GO:0008380">
    <property type="term" value="P:RNA splicing"/>
    <property type="evidence" value="ECO:0007669"/>
    <property type="project" value="UniProtKB-KW"/>
</dbReference>
<evidence type="ECO:0000256" key="8">
    <source>
        <dbReference type="ARBA" id="ARBA00023242"/>
    </source>
</evidence>
<keyword evidence="8" id="KW-0539">Nucleus</keyword>
<dbReference type="FunFam" id="3.30.70.330:FF:000029">
    <property type="entry name" value="U2 small nuclear ribonucleoprotein B"/>
    <property type="match status" value="1"/>
</dbReference>
<dbReference type="Gene3D" id="3.30.70.330">
    <property type="match status" value="2"/>
</dbReference>
<accession>A0A976FLW5</accession>
<evidence type="ECO:0000256" key="9">
    <source>
        <dbReference type="ARBA" id="ARBA00023274"/>
    </source>
</evidence>
<evidence type="ECO:0000256" key="1">
    <source>
        <dbReference type="ARBA" id="ARBA00004123"/>
    </source>
</evidence>
<comment type="subcellular location">
    <subcellularLocation>
        <location evidence="1">Nucleus</location>
    </subcellularLocation>
</comment>
<keyword evidence="14" id="KW-1185">Reference proteome</keyword>
<proteinExistence type="inferred from homology"/>
<feature type="domain" description="RRM" evidence="12">
    <location>
        <begin position="36"/>
        <end position="115"/>
    </location>
</feature>
<dbReference type="InterPro" id="IPR035979">
    <property type="entry name" value="RBD_domain_sf"/>
</dbReference>
<feature type="domain" description="RRM" evidence="12">
    <location>
        <begin position="175"/>
        <end position="272"/>
    </location>
</feature>
<name>A0A976FLW5_BRELC</name>
<keyword evidence="5" id="KW-0677">Repeat</keyword>
<comment type="caution">
    <text evidence="13">The sequence shown here is derived from an EMBL/GenBank/DDBJ whole genome shotgun (WGS) entry which is preliminary data.</text>
</comment>
<dbReference type="EMBL" id="SHOA02000005">
    <property type="protein sequence ID" value="TDH69215.1"/>
    <property type="molecule type" value="Genomic_DNA"/>
</dbReference>
<dbReference type="GeneID" id="94351836"/>
<evidence type="ECO:0000313" key="13">
    <source>
        <dbReference type="EMBL" id="TDH69215.1"/>
    </source>
</evidence>
<dbReference type="SMART" id="SM00360">
    <property type="entry name" value="RRM"/>
    <property type="match status" value="2"/>
</dbReference>
<dbReference type="FunFam" id="3.30.70.330:FF:000039">
    <property type="entry name" value="U1 small nuclear ribonucleoprotein A"/>
    <property type="match status" value="1"/>
</dbReference>
<dbReference type="CDD" id="cd12246">
    <property type="entry name" value="RRM1_U1A_like"/>
    <property type="match status" value="1"/>
</dbReference>
<dbReference type="InterPro" id="IPR012677">
    <property type="entry name" value="Nucleotide-bd_a/b_plait_sf"/>
</dbReference>
<evidence type="ECO:0000256" key="6">
    <source>
        <dbReference type="ARBA" id="ARBA00022884"/>
    </source>
</evidence>
<dbReference type="PANTHER" id="PTHR10501">
    <property type="entry name" value="U1 SMALL NUCLEAR RIBONUCLEOPROTEIN A/U2 SMALL NUCLEAR RIBONUCLEOPROTEIN B"/>
    <property type="match status" value="1"/>
</dbReference>
<comment type="similarity">
    <text evidence="2">Belongs to the RRM U1 A/B'' family.</text>
</comment>
<dbReference type="GO" id="GO:0003723">
    <property type="term" value="F:RNA binding"/>
    <property type="evidence" value="ECO:0007669"/>
    <property type="project" value="UniProtKB-UniRule"/>
</dbReference>
<sequence>MTFEVFNIEPGVNTSKAMTDLVTSPPMETVDVPPNHTLYLNNLNDKIKSDRMKATIYAMLSQHGKILEIVMGHSRRLRGQAWVTFDDVPCASNALRAINGSTLFEKPVAIQFAKEKADIITRREGTFVPREKRKREPKPVAPQQQSTKKKTNANESASAVGMAQMRAPAHNLPNKILFLEDLPESCNQDMLGVLFKQYQGFKVRSHINYYIFLMTRMLIARVTVQEVRMVPGKKGLAFVEFGDEAQAAIALQGLSGFKLTPADALKVSFAKK</sequence>
<dbReference type="KEGG" id="blac:94351836"/>
<evidence type="ECO:0000256" key="11">
    <source>
        <dbReference type="SAM" id="MobiDB-lite"/>
    </source>
</evidence>
<evidence type="ECO:0000256" key="2">
    <source>
        <dbReference type="ARBA" id="ARBA00007243"/>
    </source>
</evidence>
<dbReference type="Proteomes" id="UP000294530">
    <property type="component" value="Unassembled WGS sequence"/>
</dbReference>
<organism evidence="13 14">
    <name type="scientific">Bremia lactucae</name>
    <name type="common">Lettuce downy mildew</name>
    <dbReference type="NCBI Taxonomy" id="4779"/>
    <lineage>
        <taxon>Eukaryota</taxon>
        <taxon>Sar</taxon>
        <taxon>Stramenopiles</taxon>
        <taxon>Oomycota</taxon>
        <taxon>Peronosporomycetes</taxon>
        <taxon>Peronosporales</taxon>
        <taxon>Peronosporaceae</taxon>
        <taxon>Bremia</taxon>
    </lineage>
</organism>
<dbReference type="CDD" id="cd12247">
    <property type="entry name" value="RRM2_U1A_like"/>
    <property type="match status" value="1"/>
</dbReference>
<dbReference type="GO" id="GO:0005681">
    <property type="term" value="C:spliceosomal complex"/>
    <property type="evidence" value="ECO:0007669"/>
    <property type="project" value="UniProtKB-KW"/>
</dbReference>
<evidence type="ECO:0000256" key="4">
    <source>
        <dbReference type="ARBA" id="ARBA00022728"/>
    </source>
</evidence>
<dbReference type="PROSITE" id="PS50102">
    <property type="entry name" value="RRM"/>
    <property type="match status" value="2"/>
</dbReference>
<evidence type="ECO:0000259" key="12">
    <source>
        <dbReference type="PROSITE" id="PS50102"/>
    </source>
</evidence>
<dbReference type="SUPFAM" id="SSF54928">
    <property type="entry name" value="RNA-binding domain, RBD"/>
    <property type="match status" value="2"/>
</dbReference>
<keyword evidence="4" id="KW-0747">Spliceosome</keyword>
<evidence type="ECO:0000256" key="10">
    <source>
        <dbReference type="PROSITE-ProRule" id="PRU00176"/>
    </source>
</evidence>